<keyword evidence="6" id="KW-1185">Reference proteome</keyword>
<sequence>MSHRCSHNHSHHDHDGHNEDDGHICNHSDSSGTSQTLDELSFERGVWGSVVNNNIEKLSSQLRANPALANTADTSGYYPLHYAVRHHDAKATLLLLEHGALPLVYTESGHATPLQRAAYCGSLTSCKLLIERSSNRTMLDERDSDGMTALHKAYSQNHKDIIDLLIKNGCSTEIKDNRGRLAIDCKPK</sequence>
<dbReference type="OMA" id="YCGHLNV"/>
<dbReference type="EMBL" id="ADBJ01000044">
    <property type="protein sequence ID" value="EFA77094.1"/>
    <property type="molecule type" value="Genomic_DNA"/>
</dbReference>
<feature type="repeat" description="ANK" evidence="3">
    <location>
        <begin position="75"/>
        <end position="100"/>
    </location>
</feature>
<dbReference type="AlphaFoldDB" id="D3BP84"/>
<dbReference type="RefSeq" id="XP_020429223.1">
    <property type="nucleotide sequence ID" value="XM_020580636.1"/>
</dbReference>
<dbReference type="Pfam" id="PF12796">
    <property type="entry name" value="Ank_2"/>
    <property type="match status" value="1"/>
</dbReference>
<dbReference type="InParanoid" id="D3BP84"/>
<dbReference type="SUPFAM" id="SSF48403">
    <property type="entry name" value="Ankyrin repeat"/>
    <property type="match status" value="1"/>
</dbReference>
<comment type="caution">
    <text evidence="5">The sequence shown here is derived from an EMBL/GenBank/DDBJ whole genome shotgun (WGS) entry which is preliminary data.</text>
</comment>
<feature type="compositionally biased region" description="Basic and acidic residues" evidence="4">
    <location>
        <begin position="12"/>
        <end position="26"/>
    </location>
</feature>
<dbReference type="PANTHER" id="PTHR24171:SF9">
    <property type="entry name" value="ANKYRIN REPEAT DOMAIN-CONTAINING PROTEIN 39"/>
    <property type="match status" value="1"/>
</dbReference>
<feature type="compositionally biased region" description="Basic residues" evidence="4">
    <location>
        <begin position="1"/>
        <end position="11"/>
    </location>
</feature>
<dbReference type="PROSITE" id="PS50297">
    <property type="entry name" value="ANK_REP_REGION"/>
    <property type="match status" value="2"/>
</dbReference>
<dbReference type="STRING" id="670386.D3BP84"/>
<evidence type="ECO:0000256" key="1">
    <source>
        <dbReference type="ARBA" id="ARBA00022737"/>
    </source>
</evidence>
<organism evidence="5 6">
    <name type="scientific">Heterostelium pallidum (strain ATCC 26659 / Pp 5 / PN500)</name>
    <name type="common">Cellular slime mold</name>
    <name type="synonym">Polysphondylium pallidum</name>
    <dbReference type="NCBI Taxonomy" id="670386"/>
    <lineage>
        <taxon>Eukaryota</taxon>
        <taxon>Amoebozoa</taxon>
        <taxon>Evosea</taxon>
        <taxon>Eumycetozoa</taxon>
        <taxon>Dictyostelia</taxon>
        <taxon>Acytosteliales</taxon>
        <taxon>Acytosteliaceae</taxon>
        <taxon>Heterostelium</taxon>
    </lineage>
</organism>
<dbReference type="InterPro" id="IPR036770">
    <property type="entry name" value="Ankyrin_rpt-contain_sf"/>
</dbReference>
<dbReference type="Pfam" id="PF00023">
    <property type="entry name" value="Ank"/>
    <property type="match status" value="1"/>
</dbReference>
<proteinExistence type="predicted"/>
<name>D3BP84_HETP5</name>
<keyword evidence="2 3" id="KW-0040">ANK repeat</keyword>
<dbReference type="PANTHER" id="PTHR24171">
    <property type="entry name" value="ANKYRIN REPEAT DOMAIN-CONTAINING PROTEIN 39-RELATED"/>
    <property type="match status" value="1"/>
</dbReference>
<feature type="repeat" description="ANK" evidence="3">
    <location>
        <begin position="145"/>
        <end position="177"/>
    </location>
</feature>
<evidence type="ECO:0000256" key="2">
    <source>
        <dbReference type="ARBA" id="ARBA00023043"/>
    </source>
</evidence>
<dbReference type="InterPro" id="IPR002110">
    <property type="entry name" value="Ankyrin_rpt"/>
</dbReference>
<keyword evidence="1" id="KW-0677">Repeat</keyword>
<dbReference type="Proteomes" id="UP000001396">
    <property type="component" value="Unassembled WGS sequence"/>
</dbReference>
<evidence type="ECO:0000256" key="3">
    <source>
        <dbReference type="PROSITE-ProRule" id="PRU00023"/>
    </source>
</evidence>
<evidence type="ECO:0000313" key="6">
    <source>
        <dbReference type="Proteomes" id="UP000001396"/>
    </source>
</evidence>
<feature type="region of interest" description="Disordered" evidence="4">
    <location>
        <begin position="1"/>
        <end position="30"/>
    </location>
</feature>
<dbReference type="PROSITE" id="PS50088">
    <property type="entry name" value="ANK_REPEAT"/>
    <property type="match status" value="2"/>
</dbReference>
<reference evidence="5 6" key="1">
    <citation type="journal article" date="2011" name="Genome Res.">
        <title>Phylogeny-wide analysis of social amoeba genomes highlights ancient origins for complex intercellular communication.</title>
        <authorList>
            <person name="Heidel A.J."/>
            <person name="Lawal H.M."/>
            <person name="Felder M."/>
            <person name="Schilde C."/>
            <person name="Helps N.R."/>
            <person name="Tunggal B."/>
            <person name="Rivero F."/>
            <person name="John U."/>
            <person name="Schleicher M."/>
            <person name="Eichinger L."/>
            <person name="Platzer M."/>
            <person name="Noegel A.A."/>
            <person name="Schaap P."/>
            <person name="Gloeckner G."/>
        </authorList>
    </citation>
    <scope>NUCLEOTIDE SEQUENCE [LARGE SCALE GENOMIC DNA]</scope>
    <source>
        <strain evidence="6">ATCC 26659 / Pp 5 / PN500</strain>
    </source>
</reference>
<evidence type="ECO:0000313" key="5">
    <source>
        <dbReference type="EMBL" id="EFA77094.1"/>
    </source>
</evidence>
<accession>D3BP84</accession>
<evidence type="ECO:0000256" key="4">
    <source>
        <dbReference type="SAM" id="MobiDB-lite"/>
    </source>
</evidence>
<dbReference type="Gene3D" id="1.25.40.20">
    <property type="entry name" value="Ankyrin repeat-containing domain"/>
    <property type="match status" value="1"/>
</dbReference>
<protein>
    <submittedName>
        <fullName evidence="5">Ankyrin repeat-containing protein 39</fullName>
    </submittedName>
</protein>
<dbReference type="GeneID" id="31365319"/>
<gene>
    <name evidence="5" type="primary">ankrd39</name>
    <name evidence="5" type="ORF">PPL_09847</name>
</gene>
<dbReference type="SMART" id="SM00248">
    <property type="entry name" value="ANK"/>
    <property type="match status" value="3"/>
</dbReference>